<feature type="non-terminal residue" evidence="1">
    <location>
        <position position="54"/>
    </location>
</feature>
<sequence>MVHVDEHLKVSENVFQGLNRKAVSITIDDDLHIDEEEEYRKNENFGKDLHQTLP</sequence>
<comment type="caution">
    <text evidence="1">The sequence shown here is derived from an EMBL/GenBank/DDBJ whole genome shotgun (WGS) entry which is preliminary data.</text>
</comment>
<evidence type="ECO:0000313" key="1">
    <source>
        <dbReference type="EMBL" id="GFC95361.1"/>
    </source>
</evidence>
<name>A0A699SCV8_TANCI</name>
<dbReference type="EMBL" id="BKCJ011154016">
    <property type="protein sequence ID" value="GFC95361.1"/>
    <property type="molecule type" value="Genomic_DNA"/>
</dbReference>
<dbReference type="AlphaFoldDB" id="A0A699SCV8"/>
<reference evidence="1" key="1">
    <citation type="journal article" date="2019" name="Sci. Rep.">
        <title>Draft genome of Tanacetum cinerariifolium, the natural source of mosquito coil.</title>
        <authorList>
            <person name="Yamashiro T."/>
            <person name="Shiraishi A."/>
            <person name="Satake H."/>
            <person name="Nakayama K."/>
        </authorList>
    </citation>
    <scope>NUCLEOTIDE SEQUENCE</scope>
</reference>
<protein>
    <submittedName>
        <fullName evidence="1">Tracheary element differentiation-related 6</fullName>
    </submittedName>
</protein>
<accession>A0A699SCV8</accession>
<gene>
    <name evidence="1" type="ORF">Tci_867331</name>
</gene>
<proteinExistence type="predicted"/>
<organism evidence="1">
    <name type="scientific">Tanacetum cinerariifolium</name>
    <name type="common">Dalmatian daisy</name>
    <name type="synonym">Chrysanthemum cinerariifolium</name>
    <dbReference type="NCBI Taxonomy" id="118510"/>
    <lineage>
        <taxon>Eukaryota</taxon>
        <taxon>Viridiplantae</taxon>
        <taxon>Streptophyta</taxon>
        <taxon>Embryophyta</taxon>
        <taxon>Tracheophyta</taxon>
        <taxon>Spermatophyta</taxon>
        <taxon>Magnoliopsida</taxon>
        <taxon>eudicotyledons</taxon>
        <taxon>Gunneridae</taxon>
        <taxon>Pentapetalae</taxon>
        <taxon>asterids</taxon>
        <taxon>campanulids</taxon>
        <taxon>Asterales</taxon>
        <taxon>Asteraceae</taxon>
        <taxon>Asteroideae</taxon>
        <taxon>Anthemideae</taxon>
        <taxon>Anthemidinae</taxon>
        <taxon>Tanacetum</taxon>
    </lineage>
</organism>